<protein>
    <recommendedName>
        <fullName evidence="4">FGFR1 oncogene partner (FOP) N-terminal dimerisation domain-containing protein</fullName>
    </recommendedName>
</protein>
<evidence type="ECO:0000256" key="1">
    <source>
        <dbReference type="ARBA" id="ARBA00022490"/>
    </source>
</evidence>
<feature type="compositionally biased region" description="Polar residues" evidence="3">
    <location>
        <begin position="420"/>
        <end position="432"/>
    </location>
</feature>
<reference evidence="5" key="1">
    <citation type="submission" date="2019-11" db="EMBL/GenBank/DDBJ databases">
        <title>The nuclear and mitochondrial genomes of Frieseomelitta varia - a highly eusocial stingless bee (Meliponini) with a permanently sterile worker caste.</title>
        <authorList>
            <person name="Freitas F.C.P."/>
            <person name="Lourenco A.P."/>
            <person name="Nunes F.M.F."/>
            <person name="Paschoal A.R."/>
            <person name="Abreu F.C.P."/>
            <person name="Barbin F.O."/>
            <person name="Bataglia L."/>
            <person name="Cardoso-Junior C.A.M."/>
            <person name="Cervoni M.S."/>
            <person name="Silva S.R."/>
            <person name="Dalarmi F."/>
            <person name="Del Lama M.A."/>
            <person name="Depintor T.S."/>
            <person name="Ferreira K.M."/>
            <person name="Goria P.S."/>
            <person name="Jaskot M.C."/>
            <person name="Lago D.C."/>
            <person name="Luna-Lucena D."/>
            <person name="Moda L.M."/>
            <person name="Nascimento L."/>
            <person name="Pedrino M."/>
            <person name="Rabico F.O."/>
            <person name="Sanches F.C."/>
            <person name="Santos D.E."/>
            <person name="Santos C.G."/>
            <person name="Vieira J."/>
            <person name="Lopes T.F."/>
            <person name="Barchuk A.R."/>
            <person name="Hartfelder K."/>
            <person name="Simoes Z.L.P."/>
            <person name="Bitondi M.M.G."/>
            <person name="Pinheiro D.G."/>
        </authorList>
    </citation>
    <scope>NUCLEOTIDE SEQUENCE</scope>
    <source>
        <strain evidence="5">USP_RPSP 00005682</strain>
        <tissue evidence="5">Whole individual</tissue>
    </source>
</reference>
<dbReference type="PANTHER" id="PTHR15431">
    <property type="entry name" value="FGFR1 ONCOGENE PARTNER/LISH DOMAIN-CONTAINING PROTEIN"/>
    <property type="match status" value="1"/>
</dbReference>
<feature type="compositionally biased region" description="Basic and acidic residues" evidence="3">
    <location>
        <begin position="446"/>
        <end position="455"/>
    </location>
</feature>
<feature type="domain" description="FGFR1 oncogene partner (FOP) N-terminal dimerisation" evidence="4">
    <location>
        <begin position="54"/>
        <end position="128"/>
    </location>
</feature>
<sequence length="512" mass="57304">MIDGNISMEEDTELRDLVVQTLENNGVLAKVRAELRASVFLALEEQESVMNPEPLLNKTVKQYLANSEGKLLFSLVREFLEYFGLDYTISVYDPETYFGKEYNYVGRNKLCEELGIESNEPLLGEILKNSMNSAFNNTQKNETDSKFSTTETTTNIANTTFEISIPKVLNNETTFLSNDNDVSDKLESISQQSPKLPINVTITDKKNKETSVRVSIDELNCEIQNDSLRNSTTSEYNEKNDGIDSKGNNSTNFDTLVTSPNGTSTVMNHTTKETEIDTLIQTSLLNKTEPLIKFDESIVTEMQTNQNEDISKQNNINSLELQIVNNIQNRKPVNTGNSFGRTVYFGEIIVDGKRENINDIHNTDTFLQDLPSLDKKSHSILSNLPPLNGKKTNINDLKELMDIGLGTDGIDNYEEDFVSSASGSAYDQSPSKNPEKSDSPIKSQTKKQDKIHSNSEDISEEIEDINDILSSTSCLEDINMDKNMSNFATGITANCAKELIDIQYPISGHQVY</sequence>
<keyword evidence="2" id="KW-0206">Cytoskeleton</keyword>
<evidence type="ECO:0000256" key="2">
    <source>
        <dbReference type="ARBA" id="ARBA00023212"/>
    </source>
</evidence>
<evidence type="ECO:0000256" key="3">
    <source>
        <dbReference type="SAM" id="MobiDB-lite"/>
    </source>
</evidence>
<comment type="caution">
    <text evidence="5">The sequence shown here is derived from an EMBL/GenBank/DDBJ whole genome shotgun (WGS) entry which is preliminary data.</text>
</comment>
<feature type="region of interest" description="Disordered" evidence="3">
    <location>
        <begin position="232"/>
        <end position="252"/>
    </location>
</feature>
<proteinExistence type="predicted"/>
<evidence type="ECO:0000313" key="5">
    <source>
        <dbReference type="EMBL" id="KAF3423613.1"/>
    </source>
</evidence>
<feature type="region of interest" description="Disordered" evidence="3">
    <location>
        <begin position="420"/>
        <end position="459"/>
    </location>
</feature>
<dbReference type="InterPro" id="IPR018993">
    <property type="entry name" value="FOP_dimerisation-dom_N"/>
</dbReference>
<dbReference type="Gene3D" id="1.20.960.40">
    <property type="match status" value="1"/>
</dbReference>
<dbReference type="GO" id="GO:0034453">
    <property type="term" value="P:microtubule anchoring"/>
    <property type="evidence" value="ECO:0007669"/>
    <property type="project" value="InterPro"/>
</dbReference>
<dbReference type="PANTHER" id="PTHR15431:SF9">
    <property type="entry name" value="CENTROSOMAL PROTEIN 43"/>
    <property type="match status" value="1"/>
</dbReference>
<keyword evidence="6" id="KW-1185">Reference proteome</keyword>
<name>A0A833W7V1_9HYME</name>
<gene>
    <name evidence="5" type="ORF">E2986_03143</name>
</gene>
<dbReference type="AlphaFoldDB" id="A0A833W7V1"/>
<keyword evidence="1" id="KW-0963">Cytoplasm</keyword>
<accession>A0A833W7V1</accession>
<dbReference type="Pfam" id="PF09398">
    <property type="entry name" value="FOP_dimer"/>
    <property type="match status" value="1"/>
</dbReference>
<dbReference type="EMBL" id="WNWW01000552">
    <property type="protein sequence ID" value="KAF3423613.1"/>
    <property type="molecule type" value="Genomic_DNA"/>
</dbReference>
<evidence type="ECO:0000313" key="6">
    <source>
        <dbReference type="Proteomes" id="UP000655588"/>
    </source>
</evidence>
<dbReference type="Proteomes" id="UP000655588">
    <property type="component" value="Unassembled WGS sequence"/>
</dbReference>
<dbReference type="GO" id="GO:0005813">
    <property type="term" value="C:centrosome"/>
    <property type="evidence" value="ECO:0007669"/>
    <property type="project" value="TreeGrafter"/>
</dbReference>
<organism evidence="5 6">
    <name type="scientific">Frieseomelitta varia</name>
    <dbReference type="NCBI Taxonomy" id="561572"/>
    <lineage>
        <taxon>Eukaryota</taxon>
        <taxon>Metazoa</taxon>
        <taxon>Ecdysozoa</taxon>
        <taxon>Arthropoda</taxon>
        <taxon>Hexapoda</taxon>
        <taxon>Insecta</taxon>
        <taxon>Pterygota</taxon>
        <taxon>Neoptera</taxon>
        <taxon>Endopterygota</taxon>
        <taxon>Hymenoptera</taxon>
        <taxon>Apocrita</taxon>
        <taxon>Aculeata</taxon>
        <taxon>Apoidea</taxon>
        <taxon>Anthophila</taxon>
        <taxon>Apidae</taxon>
        <taxon>Frieseomelitta</taxon>
    </lineage>
</organism>
<evidence type="ECO:0000259" key="4">
    <source>
        <dbReference type="Pfam" id="PF09398"/>
    </source>
</evidence>